<reference evidence="2" key="1">
    <citation type="journal article" date="2019" name="Int. J. Syst. Evol. Microbiol.">
        <title>The Global Catalogue of Microorganisms (GCM) 10K type strain sequencing project: providing services to taxonomists for standard genome sequencing and annotation.</title>
        <authorList>
            <consortium name="The Broad Institute Genomics Platform"/>
            <consortium name="The Broad Institute Genome Sequencing Center for Infectious Disease"/>
            <person name="Wu L."/>
            <person name="Ma J."/>
        </authorList>
    </citation>
    <scope>NUCLEOTIDE SEQUENCE [LARGE SCALE GENOMIC DNA]</scope>
    <source>
        <strain evidence="2">CCUG 53270</strain>
    </source>
</reference>
<comment type="caution">
    <text evidence="1">The sequence shown here is derived from an EMBL/GenBank/DDBJ whole genome shotgun (WGS) entry which is preliminary data.</text>
</comment>
<protein>
    <submittedName>
        <fullName evidence="1">Uncharacterized protein</fullName>
    </submittedName>
</protein>
<evidence type="ECO:0000313" key="2">
    <source>
        <dbReference type="Proteomes" id="UP001597180"/>
    </source>
</evidence>
<sequence>MNEIKKQAYRKLIYLAFLDIKNSGSFNEENCYRNFRIAHAFHNLAESMIDDLKGFDEVEFWNTIESLEKQFNLNHYRETFCDNIRNL</sequence>
<name>A0ABW3ULL1_9BACL</name>
<evidence type="ECO:0000313" key="1">
    <source>
        <dbReference type="EMBL" id="MFD1221645.1"/>
    </source>
</evidence>
<organism evidence="1 2">
    <name type="scientific">Paenibacillus vulneris</name>
    <dbReference type="NCBI Taxonomy" id="1133364"/>
    <lineage>
        <taxon>Bacteria</taxon>
        <taxon>Bacillati</taxon>
        <taxon>Bacillota</taxon>
        <taxon>Bacilli</taxon>
        <taxon>Bacillales</taxon>
        <taxon>Paenibacillaceae</taxon>
        <taxon>Paenibacillus</taxon>
    </lineage>
</organism>
<proteinExistence type="predicted"/>
<dbReference type="RefSeq" id="WP_079912548.1">
    <property type="nucleotide sequence ID" value="NZ_BAABJG010000003.1"/>
</dbReference>
<accession>A0ABW3ULL1</accession>
<keyword evidence="2" id="KW-1185">Reference proteome</keyword>
<dbReference type="Proteomes" id="UP001597180">
    <property type="component" value="Unassembled WGS sequence"/>
</dbReference>
<gene>
    <name evidence="1" type="ORF">ACFQ4B_16120</name>
</gene>
<dbReference type="EMBL" id="JBHTLU010000019">
    <property type="protein sequence ID" value="MFD1221645.1"/>
    <property type="molecule type" value="Genomic_DNA"/>
</dbReference>